<feature type="region of interest" description="Disordered" evidence="8">
    <location>
        <begin position="94"/>
        <end position="332"/>
    </location>
</feature>
<evidence type="ECO:0000256" key="3">
    <source>
        <dbReference type="ARBA" id="ARBA00022705"/>
    </source>
</evidence>
<feature type="compositionally biased region" description="Polar residues" evidence="8">
    <location>
        <begin position="197"/>
        <end position="212"/>
    </location>
</feature>
<dbReference type="EMBL" id="JBBPBF010000026">
    <property type="protein sequence ID" value="KAK7608881.1"/>
    <property type="molecule type" value="Genomic_DNA"/>
</dbReference>
<feature type="region of interest" description="Disordered" evidence="8">
    <location>
        <begin position="418"/>
        <end position="437"/>
    </location>
</feature>
<dbReference type="Pfam" id="PF22379">
    <property type="entry name" value="OB_MCM10"/>
    <property type="match status" value="1"/>
</dbReference>
<keyword evidence="4" id="KW-0479">Metal-binding</keyword>
<comment type="similarity">
    <text evidence="2">Belongs to the MCM10 family.</text>
</comment>
<reference evidence="11 12" key="1">
    <citation type="submission" date="2024-04" db="EMBL/GenBank/DDBJ databases">
        <title>Phyllosticta paracitricarpa is synonymous to the EU quarantine fungus P. citricarpa based on phylogenomic analyses.</title>
        <authorList>
            <consortium name="Lawrence Berkeley National Laboratory"/>
            <person name="Van ingen-buijs V.A."/>
            <person name="Van westerhoven A.C."/>
            <person name="Haridas S."/>
            <person name="Skiadas P."/>
            <person name="Martin F."/>
            <person name="Groenewald J.Z."/>
            <person name="Crous P.W."/>
            <person name="Seidl M.F."/>
        </authorList>
    </citation>
    <scope>NUCLEOTIDE SEQUENCE [LARGE SCALE GENOMIC DNA]</scope>
    <source>
        <strain evidence="11 12">CBS 141358</strain>
    </source>
</reference>
<evidence type="ECO:0000256" key="6">
    <source>
        <dbReference type="ARBA" id="ARBA00022833"/>
    </source>
</evidence>
<name>A0ABR1N114_9PEZI</name>
<keyword evidence="6" id="KW-0862">Zinc</keyword>
<feature type="domain" description="MCM10 OB-fold" evidence="10">
    <location>
        <begin position="359"/>
        <end position="502"/>
    </location>
</feature>
<evidence type="ECO:0000256" key="2">
    <source>
        <dbReference type="ARBA" id="ARBA00009679"/>
    </source>
</evidence>
<feature type="region of interest" description="Disordered" evidence="8">
    <location>
        <begin position="1"/>
        <end position="81"/>
    </location>
</feature>
<feature type="compositionally biased region" description="Basic and acidic residues" evidence="8">
    <location>
        <begin position="571"/>
        <end position="586"/>
    </location>
</feature>
<comment type="caution">
    <text evidence="11">The sequence shown here is derived from an EMBL/GenBank/DDBJ whole genome shotgun (WGS) entry which is preliminary data.</text>
</comment>
<comment type="subcellular location">
    <subcellularLocation>
        <location evidence="1">Nucleus</location>
    </subcellularLocation>
</comment>
<keyword evidence="3" id="KW-0235">DNA replication</keyword>
<feature type="compositionally biased region" description="Polar residues" evidence="8">
    <location>
        <begin position="265"/>
        <end position="277"/>
    </location>
</feature>
<feature type="compositionally biased region" description="Basic and acidic residues" evidence="8">
    <location>
        <begin position="278"/>
        <end position="291"/>
    </location>
</feature>
<feature type="region of interest" description="Disordered" evidence="8">
    <location>
        <begin position="660"/>
        <end position="719"/>
    </location>
</feature>
<feature type="domain" description="Zinc finger Mcm10/DnaG-type" evidence="9">
    <location>
        <begin position="510"/>
        <end position="555"/>
    </location>
</feature>
<dbReference type="Proteomes" id="UP001367316">
    <property type="component" value="Unassembled WGS sequence"/>
</dbReference>
<evidence type="ECO:0000259" key="9">
    <source>
        <dbReference type="Pfam" id="PF09329"/>
    </source>
</evidence>
<dbReference type="InterPro" id="IPR012340">
    <property type="entry name" value="NA-bd_OB-fold"/>
</dbReference>
<evidence type="ECO:0000256" key="8">
    <source>
        <dbReference type="SAM" id="MobiDB-lite"/>
    </source>
</evidence>
<feature type="compositionally biased region" description="Polar residues" evidence="8">
    <location>
        <begin position="292"/>
        <end position="313"/>
    </location>
</feature>
<feature type="compositionally biased region" description="Basic and acidic residues" evidence="8">
    <location>
        <begin position="219"/>
        <end position="245"/>
    </location>
</feature>
<evidence type="ECO:0008006" key="13">
    <source>
        <dbReference type="Google" id="ProtNLM"/>
    </source>
</evidence>
<keyword evidence="7" id="KW-0539">Nucleus</keyword>
<feature type="region of interest" description="Disordered" evidence="8">
    <location>
        <begin position="745"/>
        <end position="835"/>
    </location>
</feature>
<feature type="compositionally biased region" description="Low complexity" evidence="8">
    <location>
        <begin position="809"/>
        <end position="830"/>
    </location>
</feature>
<feature type="compositionally biased region" description="Acidic residues" evidence="8">
    <location>
        <begin position="68"/>
        <end position="79"/>
    </location>
</feature>
<dbReference type="InterPro" id="IPR040184">
    <property type="entry name" value="Mcm10"/>
</dbReference>
<evidence type="ECO:0000256" key="4">
    <source>
        <dbReference type="ARBA" id="ARBA00022723"/>
    </source>
</evidence>
<protein>
    <recommendedName>
        <fullName evidence="13">Zinc finger Mcm10/DnaG-type domain-containing protein</fullName>
    </recommendedName>
</protein>
<evidence type="ECO:0000256" key="1">
    <source>
        <dbReference type="ARBA" id="ARBA00004123"/>
    </source>
</evidence>
<feature type="compositionally biased region" description="Low complexity" evidence="8">
    <location>
        <begin position="846"/>
        <end position="856"/>
    </location>
</feature>
<feature type="compositionally biased region" description="Basic and acidic residues" evidence="8">
    <location>
        <begin position="323"/>
        <end position="332"/>
    </location>
</feature>
<feature type="compositionally biased region" description="Low complexity" evidence="8">
    <location>
        <begin position="684"/>
        <end position="694"/>
    </location>
</feature>
<gene>
    <name evidence="11" type="ORF">JOL62DRAFT_194104</name>
</gene>
<evidence type="ECO:0000259" key="10">
    <source>
        <dbReference type="Pfam" id="PF22379"/>
    </source>
</evidence>
<organism evidence="11 12">
    <name type="scientific">Phyllosticta paracitricarpa</name>
    <dbReference type="NCBI Taxonomy" id="2016321"/>
    <lineage>
        <taxon>Eukaryota</taxon>
        <taxon>Fungi</taxon>
        <taxon>Dikarya</taxon>
        <taxon>Ascomycota</taxon>
        <taxon>Pezizomycotina</taxon>
        <taxon>Dothideomycetes</taxon>
        <taxon>Dothideomycetes incertae sedis</taxon>
        <taxon>Botryosphaeriales</taxon>
        <taxon>Phyllostictaceae</taxon>
        <taxon>Phyllosticta</taxon>
    </lineage>
</organism>
<evidence type="ECO:0000256" key="7">
    <source>
        <dbReference type="ARBA" id="ARBA00023242"/>
    </source>
</evidence>
<keyword evidence="12" id="KW-1185">Reference proteome</keyword>
<dbReference type="Gene3D" id="2.40.50.140">
    <property type="entry name" value="Nucleic acid-binding proteins"/>
    <property type="match status" value="1"/>
</dbReference>
<dbReference type="InterPro" id="IPR055065">
    <property type="entry name" value="OB_MCM10"/>
</dbReference>
<feature type="compositionally biased region" description="Polar residues" evidence="8">
    <location>
        <begin position="28"/>
        <end position="48"/>
    </location>
</feature>
<dbReference type="Pfam" id="PF09329">
    <property type="entry name" value="zf-primase"/>
    <property type="match status" value="1"/>
</dbReference>
<evidence type="ECO:0000256" key="5">
    <source>
        <dbReference type="ARBA" id="ARBA00022771"/>
    </source>
</evidence>
<proteinExistence type="inferred from homology"/>
<feature type="compositionally biased region" description="Polar residues" evidence="8">
    <location>
        <begin position="661"/>
        <end position="683"/>
    </location>
</feature>
<feature type="region of interest" description="Disordered" evidence="8">
    <location>
        <begin position="842"/>
        <end position="861"/>
    </location>
</feature>
<dbReference type="PANTHER" id="PTHR13454:SF11">
    <property type="entry name" value="PROTEIN MCM10 HOMOLOG"/>
    <property type="match status" value="1"/>
</dbReference>
<keyword evidence="5" id="KW-0863">Zinc-finger</keyword>
<dbReference type="InterPro" id="IPR015408">
    <property type="entry name" value="Znf_Mcm10/DnaG"/>
</dbReference>
<evidence type="ECO:0000313" key="11">
    <source>
        <dbReference type="EMBL" id="KAK7608881.1"/>
    </source>
</evidence>
<feature type="compositionally biased region" description="Low complexity" evidence="8">
    <location>
        <begin position="748"/>
        <end position="763"/>
    </location>
</feature>
<feature type="region of interest" description="Disordered" evidence="8">
    <location>
        <begin position="562"/>
        <end position="586"/>
    </location>
</feature>
<accession>A0ABR1N114</accession>
<evidence type="ECO:0000313" key="12">
    <source>
        <dbReference type="Proteomes" id="UP001367316"/>
    </source>
</evidence>
<dbReference type="PANTHER" id="PTHR13454">
    <property type="entry name" value="PROTEIN MCM10 HOMOLOG"/>
    <property type="match status" value="1"/>
</dbReference>
<sequence length="908" mass="98804">MIVRESAMSHAPSRNQPEWPPRSPYQALMSSPSGRQKWQQRQLEQLSPSPSPAKRGSRASQLLSDGVDAGDDEDEDEETLQLKLQAIEARLKLKKLQASKSKQPTEQQTVDDNRYGMFSPSSRARRGNASVPTASTRSEPAVQVPLSPTPDRRAEPNAVSPAKLLGIDKGLRAQDVSLKRPAVPKFNPSAPRAGSASGHSRTSSMASQNSAPNFPRPKSFSERLAESRSKSSEKQAKDERIEKARTRGFGISAAEMALPGEELRPSSQHSNESASRSFESRPKSILKDPTRNAKSTETGNNSFASITTGSRPVSRQAPPQKPSDSKTTERPKSFSGFIEKASALEQNDAAKEKECFETFSGFHLSRRQLSHNILARAFDKKELFPLPRLLSTVKSPDYQSPDVEADYVVLGIISSKTTPRDSRNAHRTASGAEPEDGGPNKSKFMILRLTDFKWEVDLFLFEEAFSRFWKLTPGTVIAILNPGIMPPRDKANGHFSLKLNSTDDTILELGTARDLGFCKSIRADGQQCNHWIDQRKTEFCDFHIHLQLEKTKRGRMEVNTMTGFGKGPRSSRFDSSKKEDSGQGKRYDKYLKETMYIVPDGRSTADKLDHDEDAWNRGMSREELHRKRLAEKERERELAEKLGKMGNKVGSEYMRLRGANSAASNHNTSQGRPRPSSATGALSTTQQNAAAAQTRPRSRTNTPFDDPFVTAGAEYRDAPPAPDAAALGLLGKRAADVSLAPVKRKRAAGATASAKSASVSTSTQRAGPMGWGGANKRGLLLSPSKTRPAGDANGSRRVDEMLALRQGSSKENASANAAAAKATNSSAAVSGEREKPALKIATDEASVSSFDSQSQSPVKKKARLVIEGKGIREPGRDSLGVAAGKRLLFAAGGPSAGDTDDDDDLEII</sequence>